<feature type="domain" description="Smf/DprA SLOG" evidence="2">
    <location>
        <begin position="7"/>
        <end position="203"/>
    </location>
</feature>
<dbReference type="GO" id="GO:0009294">
    <property type="term" value="P:DNA-mediated transformation"/>
    <property type="evidence" value="ECO:0007669"/>
    <property type="project" value="InterPro"/>
</dbReference>
<dbReference type="AlphaFoldDB" id="A0AAW3J5L5"/>
<reference evidence="3 4" key="1">
    <citation type="submission" date="2014-06" db="EMBL/GenBank/DDBJ databases">
        <title>Helicobacter pullorum isolates in fresh chicken meat - phenotypic and genotypic features.</title>
        <authorList>
            <person name="Borges V."/>
            <person name="Santos A."/>
            <person name="Correia C.B."/>
            <person name="Saraiva M."/>
            <person name="Menard A."/>
            <person name="Vieira L."/>
            <person name="Sampaio D.A."/>
            <person name="Gomes J.P."/>
            <person name="Oleastro M."/>
        </authorList>
    </citation>
    <scope>NUCLEOTIDE SEQUENCE [LARGE SCALE GENOMIC DNA]</scope>
    <source>
        <strain evidence="3 4">229336/12</strain>
    </source>
</reference>
<evidence type="ECO:0000259" key="2">
    <source>
        <dbReference type="Pfam" id="PF02481"/>
    </source>
</evidence>
<evidence type="ECO:0000313" key="4">
    <source>
        <dbReference type="Proteomes" id="UP000037800"/>
    </source>
</evidence>
<comment type="caution">
    <text evidence="3">The sequence shown here is derived from an EMBL/GenBank/DDBJ whole genome shotgun (WGS) entry which is preliminary data.</text>
</comment>
<dbReference type="PANTHER" id="PTHR43022:SF1">
    <property type="entry name" value="PROTEIN SMF"/>
    <property type="match status" value="1"/>
</dbReference>
<dbReference type="Pfam" id="PF02481">
    <property type="entry name" value="DNA_processg_A"/>
    <property type="match status" value="1"/>
</dbReference>
<dbReference type="PANTHER" id="PTHR43022">
    <property type="entry name" value="PROTEIN SMF"/>
    <property type="match status" value="1"/>
</dbReference>
<dbReference type="Gene3D" id="3.40.50.450">
    <property type="match status" value="1"/>
</dbReference>
<dbReference type="EMBL" id="JNUR01000018">
    <property type="protein sequence ID" value="KPH50489.1"/>
    <property type="molecule type" value="Genomic_DNA"/>
</dbReference>
<proteinExistence type="inferred from homology"/>
<dbReference type="SUPFAM" id="SSF102405">
    <property type="entry name" value="MCP/YpsA-like"/>
    <property type="match status" value="1"/>
</dbReference>
<gene>
    <name evidence="3" type="ORF">HPU229336_02700</name>
</gene>
<evidence type="ECO:0000313" key="3">
    <source>
        <dbReference type="EMBL" id="KPH50489.1"/>
    </source>
</evidence>
<dbReference type="InterPro" id="IPR003488">
    <property type="entry name" value="DprA"/>
</dbReference>
<protein>
    <submittedName>
        <fullName evidence="3">DNA processing protein DprA</fullName>
    </submittedName>
</protein>
<comment type="similarity">
    <text evidence="1">Belongs to the DprA/Smf family.</text>
</comment>
<organism evidence="3 4">
    <name type="scientific">Helicobacter pullorum</name>
    <dbReference type="NCBI Taxonomy" id="35818"/>
    <lineage>
        <taxon>Bacteria</taxon>
        <taxon>Pseudomonadati</taxon>
        <taxon>Campylobacterota</taxon>
        <taxon>Epsilonproteobacteria</taxon>
        <taxon>Campylobacterales</taxon>
        <taxon>Helicobacteraceae</taxon>
        <taxon>Helicobacter</taxon>
    </lineage>
</organism>
<dbReference type="Proteomes" id="UP000037800">
    <property type="component" value="Unassembled WGS sequence"/>
</dbReference>
<accession>A0AAW3J5L5</accession>
<dbReference type="InterPro" id="IPR057666">
    <property type="entry name" value="DrpA_SLOG"/>
</dbReference>
<name>A0AAW3J5L5_9HELI</name>
<evidence type="ECO:0000256" key="1">
    <source>
        <dbReference type="ARBA" id="ARBA00006525"/>
    </source>
</evidence>
<sequence>MILQTLNQLPSELQHLKNLKTLYYCGDIELLKKRKIAIIGSRNPNPYAQSFTKEIAKKISPYAAIISGGALGIDILAHNAALPNTIMVSPSSLDIIYPKTNQKIIQEIYKNALILSQFPPTYIPKNYSFLERNKIIISLAEYIIIPQADLKSGSMESAKYALSLGKKIYVPPHQLGQSKGTQTLAKEKKAEIIWDIDEFLNQLFEVSYNNDKDEVLEFCKSNPFFEEAFARFGEILFHYELEGKIQRNNGRIEVI</sequence>